<evidence type="ECO:0000313" key="1">
    <source>
        <dbReference type="EMBL" id="KAE8311869.1"/>
    </source>
</evidence>
<dbReference type="AlphaFoldDB" id="A0A5N6VVR8"/>
<dbReference type="EMBL" id="ML738338">
    <property type="protein sequence ID" value="KAE8311869.1"/>
    <property type="molecule type" value="Genomic_DNA"/>
</dbReference>
<organism evidence="1 2">
    <name type="scientific">Aspergillus transmontanensis</name>
    <dbReference type="NCBI Taxonomy" id="1034304"/>
    <lineage>
        <taxon>Eukaryota</taxon>
        <taxon>Fungi</taxon>
        <taxon>Dikarya</taxon>
        <taxon>Ascomycota</taxon>
        <taxon>Pezizomycotina</taxon>
        <taxon>Eurotiomycetes</taxon>
        <taxon>Eurotiomycetidae</taxon>
        <taxon>Eurotiales</taxon>
        <taxon>Aspergillaceae</taxon>
        <taxon>Aspergillus</taxon>
        <taxon>Aspergillus subgen. Circumdati</taxon>
    </lineage>
</organism>
<reference evidence="2" key="1">
    <citation type="submission" date="2019-04" db="EMBL/GenBank/DDBJ databases">
        <title>Friends and foes A comparative genomics studyof 23 Aspergillus species from section Flavi.</title>
        <authorList>
            <consortium name="DOE Joint Genome Institute"/>
            <person name="Kjaerbolling I."/>
            <person name="Vesth T."/>
            <person name="Frisvad J.C."/>
            <person name="Nybo J.L."/>
            <person name="Theobald S."/>
            <person name="Kildgaard S."/>
            <person name="Isbrandt T."/>
            <person name="Kuo A."/>
            <person name="Sato A."/>
            <person name="Lyhne E.K."/>
            <person name="Kogle M.E."/>
            <person name="Wiebenga A."/>
            <person name="Kun R.S."/>
            <person name="Lubbers R.J."/>
            <person name="Makela M.R."/>
            <person name="Barry K."/>
            <person name="Chovatia M."/>
            <person name="Clum A."/>
            <person name="Daum C."/>
            <person name="Haridas S."/>
            <person name="He G."/>
            <person name="LaButti K."/>
            <person name="Lipzen A."/>
            <person name="Mondo S."/>
            <person name="Riley R."/>
            <person name="Salamov A."/>
            <person name="Simmons B.A."/>
            <person name="Magnuson J.K."/>
            <person name="Henrissat B."/>
            <person name="Mortensen U.H."/>
            <person name="Larsen T.O."/>
            <person name="Devries R.P."/>
            <person name="Grigoriev I.V."/>
            <person name="Machida M."/>
            <person name="Baker S.E."/>
            <person name="Andersen M.R."/>
        </authorList>
    </citation>
    <scope>NUCLEOTIDE SEQUENCE [LARGE SCALE GENOMIC DNA]</scope>
    <source>
        <strain evidence="2">CBS 130015</strain>
    </source>
</reference>
<name>A0A5N6VVR8_9EURO</name>
<sequence length="186" mass="21467">MLIVFMDLPTQIPNNPDVGDPNYMLVTDQRLPKCSGNYARSSSGDTLCVNREKSTARVLALARHTESLILRLCLNIETQFSPALFDAIEEIITYYDENADNNDIWNQLLHDLNIKNDGYGEYLRRQMSDWKQERCSDPQLLGKCQRENSSRWEERKTYTQQLRDKLINDGKLTYNRDSGSLPEGNA</sequence>
<proteinExistence type="predicted"/>
<gene>
    <name evidence="1" type="ORF">BDV41DRAFT_312432</name>
</gene>
<protein>
    <submittedName>
        <fullName evidence="1">Uncharacterized protein</fullName>
    </submittedName>
</protein>
<keyword evidence="2" id="KW-1185">Reference proteome</keyword>
<dbReference type="Proteomes" id="UP000325433">
    <property type="component" value="Unassembled WGS sequence"/>
</dbReference>
<evidence type="ECO:0000313" key="2">
    <source>
        <dbReference type="Proteomes" id="UP000325433"/>
    </source>
</evidence>
<accession>A0A5N6VVR8</accession>